<dbReference type="Proteomes" id="UP001558713">
    <property type="component" value="Unassembled WGS sequence"/>
</dbReference>
<protein>
    <submittedName>
        <fullName evidence="6">Cysteine-rich receptor-like protein kinase 18</fullName>
    </submittedName>
</protein>
<evidence type="ECO:0000256" key="3">
    <source>
        <dbReference type="SAM" id="Phobius"/>
    </source>
</evidence>
<feature type="domain" description="Gnk2-homologous" evidence="5">
    <location>
        <begin position="138"/>
        <end position="251"/>
    </location>
</feature>
<dbReference type="Gene3D" id="3.30.430.20">
    <property type="entry name" value="Gnk2 domain, C-X8-C-X2-C motif"/>
    <property type="match status" value="2"/>
</dbReference>
<dbReference type="InterPro" id="IPR038408">
    <property type="entry name" value="GNK2_sf"/>
</dbReference>
<feature type="transmembrane region" description="Helical" evidence="3">
    <location>
        <begin position="274"/>
        <end position="300"/>
    </location>
</feature>
<reference evidence="6 7" key="1">
    <citation type="submission" date="2024-04" db="EMBL/GenBank/DDBJ databases">
        <title>Genome assembly C_amara_ONT_v2.</title>
        <authorList>
            <person name="Yant L."/>
            <person name="Moore C."/>
            <person name="Slenker M."/>
        </authorList>
    </citation>
    <scope>NUCLEOTIDE SEQUENCE [LARGE SCALE GENOMIC DNA]</scope>
    <source>
        <tissue evidence="6">Leaf</tissue>
    </source>
</reference>
<evidence type="ECO:0000256" key="2">
    <source>
        <dbReference type="ARBA" id="ARBA00022737"/>
    </source>
</evidence>
<dbReference type="AlphaFoldDB" id="A0ABD1B0G3"/>
<keyword evidence="7" id="KW-1185">Reference proteome</keyword>
<comment type="caution">
    <text evidence="6">The sequence shown here is derived from an EMBL/GenBank/DDBJ whole genome shotgun (WGS) entry which is preliminary data.</text>
</comment>
<dbReference type="FunFam" id="3.30.430.20:FF:000007">
    <property type="entry name" value="Cysteine-rich receptor-like protein kinase 11"/>
    <property type="match status" value="1"/>
</dbReference>
<keyword evidence="3" id="KW-0472">Membrane</keyword>
<keyword evidence="2" id="KW-0677">Repeat</keyword>
<evidence type="ECO:0000256" key="1">
    <source>
        <dbReference type="ARBA" id="ARBA00022729"/>
    </source>
</evidence>
<dbReference type="PROSITE" id="PS51473">
    <property type="entry name" value="GNK2"/>
    <property type="match status" value="2"/>
</dbReference>
<evidence type="ECO:0000313" key="7">
    <source>
        <dbReference type="Proteomes" id="UP001558713"/>
    </source>
</evidence>
<keyword evidence="1 4" id="KW-0732">Signal</keyword>
<gene>
    <name evidence="6" type="ORF">V5N11_026993</name>
</gene>
<evidence type="ECO:0000313" key="6">
    <source>
        <dbReference type="EMBL" id="KAL1212299.1"/>
    </source>
</evidence>
<proteinExistence type="predicted"/>
<evidence type="ECO:0000259" key="5">
    <source>
        <dbReference type="PROSITE" id="PS51473"/>
    </source>
</evidence>
<feature type="chain" id="PRO_5044850639" evidence="4">
    <location>
        <begin position="29"/>
        <end position="350"/>
    </location>
</feature>
<dbReference type="Pfam" id="PF01657">
    <property type="entry name" value="Stress-antifung"/>
    <property type="match status" value="2"/>
</dbReference>
<dbReference type="PANTHER" id="PTHR32099">
    <property type="entry name" value="CYSTEINE-RICH REPEAT SECRETORY PROTEIN"/>
    <property type="match status" value="1"/>
</dbReference>
<evidence type="ECO:0000256" key="4">
    <source>
        <dbReference type="SAM" id="SignalP"/>
    </source>
</evidence>
<keyword evidence="3" id="KW-1133">Transmembrane helix</keyword>
<dbReference type="FunFam" id="3.30.430.20:FF:000003">
    <property type="entry name" value="Cysteine-rich RLK (RECEPTOR-like protein kinase) 10"/>
    <property type="match status" value="1"/>
</dbReference>
<organism evidence="6 7">
    <name type="scientific">Cardamine amara subsp. amara</name>
    <dbReference type="NCBI Taxonomy" id="228776"/>
    <lineage>
        <taxon>Eukaryota</taxon>
        <taxon>Viridiplantae</taxon>
        <taxon>Streptophyta</taxon>
        <taxon>Embryophyta</taxon>
        <taxon>Tracheophyta</taxon>
        <taxon>Spermatophyta</taxon>
        <taxon>Magnoliopsida</taxon>
        <taxon>eudicotyledons</taxon>
        <taxon>Gunneridae</taxon>
        <taxon>Pentapetalae</taxon>
        <taxon>rosids</taxon>
        <taxon>malvids</taxon>
        <taxon>Brassicales</taxon>
        <taxon>Brassicaceae</taxon>
        <taxon>Cardamineae</taxon>
        <taxon>Cardamine</taxon>
    </lineage>
</organism>
<keyword evidence="3" id="KW-0812">Transmembrane</keyword>
<dbReference type="PANTHER" id="PTHR32099:SF92">
    <property type="entry name" value="CYSTEINE-RICH RECEPTOR-LIKE PROTEIN KINASE 11"/>
    <property type="match status" value="1"/>
</dbReference>
<accession>A0ABD1B0G3</accession>
<dbReference type="CDD" id="cd23509">
    <property type="entry name" value="Gnk2-like"/>
    <property type="match status" value="2"/>
</dbReference>
<name>A0ABD1B0G3_CARAN</name>
<feature type="domain" description="Gnk2-homologous" evidence="5">
    <location>
        <begin position="26"/>
        <end position="132"/>
    </location>
</feature>
<dbReference type="EMBL" id="JBANAX010000369">
    <property type="protein sequence ID" value="KAL1212299.1"/>
    <property type="molecule type" value="Genomic_DNA"/>
</dbReference>
<dbReference type="InterPro" id="IPR002902">
    <property type="entry name" value="GNK2"/>
</dbReference>
<feature type="signal peptide" evidence="4">
    <location>
        <begin position="1"/>
        <end position="28"/>
    </location>
</feature>
<sequence>MAKKSKESVLCFYVFFFIISFNAISVSAENCDATTGIFKHNSPYDNNRRLIVSTLPSNVTAHGGYFNGSIGLGPDRVYAMGKCAPGAEPDVCSHCIKTTSEGLLQICPYQTDAFLWSGNETLCLVRYSNHPFSGLLVMEPHAAISNTGNLTMNQTKFDSVWRNLTFGMIAGTTSSSSGANNSSKYYVYDVAPVPYFSNISALMQCTPDVSSKDCNSCLGTNVIDYENCCRGHLGGVISRPTCFFRWELYPFSGALDKITLRSASPPLPPKETRISGGIIAAIIVVIVVTIILIAVGLNIICKRRKQKQEIDLPTESVQFDLKTIEAATSNFLSATSLDKVGLVRFTRVCS</sequence>